<name>A0A8D5G9C2_9PROT</name>
<evidence type="ECO:0000256" key="4">
    <source>
        <dbReference type="ARBA" id="ARBA00022432"/>
    </source>
</evidence>
<evidence type="ECO:0000313" key="10">
    <source>
        <dbReference type="EMBL" id="BCM25522.1"/>
    </source>
</evidence>
<evidence type="ECO:0000256" key="3">
    <source>
        <dbReference type="ARBA" id="ARBA00007422"/>
    </source>
</evidence>
<dbReference type="HAMAP" id="MF_00147_B">
    <property type="entry name" value="TIM_B"/>
    <property type="match status" value="1"/>
</dbReference>
<protein>
    <recommendedName>
        <fullName evidence="8 9">Triosephosphate isomerase</fullName>
        <shortName evidence="8">TIM</shortName>
        <shortName evidence="8">TPI</shortName>
        <ecNumber evidence="8 9">5.3.1.1</ecNumber>
    </recommendedName>
    <alternativeName>
        <fullName evidence="8">Triose-phosphate isomerase</fullName>
    </alternativeName>
</protein>
<comment type="pathway">
    <text evidence="8 9">Carbohydrate biosynthesis; gluconeogenesis.</text>
</comment>
<dbReference type="SUPFAM" id="SSF51351">
    <property type="entry name" value="Triosephosphate isomerase (TIM)"/>
    <property type="match status" value="1"/>
</dbReference>
<gene>
    <name evidence="8 10" type="primary">tpiA</name>
    <name evidence="10" type="ORF">ZMTM_17810</name>
</gene>
<feature type="binding site" evidence="8">
    <location>
        <position position="212"/>
    </location>
    <ligand>
        <name>substrate</name>
    </ligand>
</feature>
<dbReference type="Proteomes" id="UP000826722">
    <property type="component" value="Chromosome"/>
</dbReference>
<evidence type="ECO:0000256" key="6">
    <source>
        <dbReference type="ARBA" id="ARBA00023152"/>
    </source>
</evidence>
<keyword evidence="7 8" id="KW-0413">Isomerase</keyword>
<comment type="subcellular location">
    <subcellularLocation>
        <location evidence="8 9">Cytoplasm</location>
    </subcellularLocation>
</comment>
<dbReference type="UniPathway" id="UPA00109">
    <property type="reaction ID" value="UER00189"/>
</dbReference>
<dbReference type="CDD" id="cd00311">
    <property type="entry name" value="TIM"/>
    <property type="match status" value="1"/>
</dbReference>
<dbReference type="EC" id="5.3.1.1" evidence="8 9"/>
<dbReference type="PANTHER" id="PTHR21139:SF42">
    <property type="entry name" value="TRIOSEPHOSPHATE ISOMERASE"/>
    <property type="match status" value="1"/>
</dbReference>
<comment type="similarity">
    <text evidence="3 8 9">Belongs to the triosephosphate isomerase family.</text>
</comment>
<keyword evidence="5 8" id="KW-0963">Cytoplasm</keyword>
<feature type="binding site" evidence="8">
    <location>
        <begin position="9"/>
        <end position="11"/>
    </location>
    <ligand>
        <name>substrate</name>
    </ligand>
</feature>
<comment type="caution">
    <text evidence="8">Lacks conserved residue(s) required for the propagation of feature annotation.</text>
</comment>
<dbReference type="AlphaFoldDB" id="A0A8D5G9C2"/>
<keyword evidence="4 8" id="KW-0312">Gluconeogenesis</keyword>
<dbReference type="GO" id="GO:0005829">
    <property type="term" value="C:cytosol"/>
    <property type="evidence" value="ECO:0007669"/>
    <property type="project" value="TreeGrafter"/>
</dbReference>
<dbReference type="FunFam" id="3.20.20.70:FF:000016">
    <property type="entry name" value="Triosephosphate isomerase"/>
    <property type="match status" value="1"/>
</dbReference>
<dbReference type="EMBL" id="AP024110">
    <property type="protein sequence ID" value="BCM25522.1"/>
    <property type="molecule type" value="Genomic_DNA"/>
</dbReference>
<dbReference type="InterPro" id="IPR022896">
    <property type="entry name" value="TrioseP_Isoase_bac/euk"/>
</dbReference>
<dbReference type="InterPro" id="IPR013785">
    <property type="entry name" value="Aldolase_TIM"/>
</dbReference>
<dbReference type="PROSITE" id="PS51440">
    <property type="entry name" value="TIM_2"/>
    <property type="match status" value="1"/>
</dbReference>
<comment type="catalytic activity">
    <reaction evidence="8 9">
        <text>D-glyceraldehyde 3-phosphate = dihydroxyacetone phosphate</text>
        <dbReference type="Rhea" id="RHEA:18585"/>
        <dbReference type="ChEBI" id="CHEBI:57642"/>
        <dbReference type="ChEBI" id="CHEBI:59776"/>
        <dbReference type="EC" id="5.3.1.1"/>
    </reaction>
</comment>
<evidence type="ECO:0000256" key="2">
    <source>
        <dbReference type="ARBA" id="ARBA00004939"/>
    </source>
</evidence>
<accession>A0A8D5G9C2</accession>
<dbReference type="GO" id="GO:0046166">
    <property type="term" value="P:glyceraldehyde-3-phosphate biosynthetic process"/>
    <property type="evidence" value="ECO:0007669"/>
    <property type="project" value="TreeGrafter"/>
</dbReference>
<organism evidence="10 11">
    <name type="scientific">Methyloradius palustris</name>
    <dbReference type="NCBI Taxonomy" id="2778876"/>
    <lineage>
        <taxon>Bacteria</taxon>
        <taxon>Pseudomonadati</taxon>
        <taxon>Pseudomonadota</taxon>
        <taxon>Betaproteobacteria</taxon>
        <taxon>Nitrosomonadales</taxon>
        <taxon>Methylophilaceae</taxon>
        <taxon>Methyloradius</taxon>
    </lineage>
</organism>
<evidence type="ECO:0000313" key="11">
    <source>
        <dbReference type="Proteomes" id="UP000826722"/>
    </source>
</evidence>
<dbReference type="PROSITE" id="PS00171">
    <property type="entry name" value="TIM_1"/>
    <property type="match status" value="1"/>
</dbReference>
<proteinExistence type="inferred from homology"/>
<dbReference type="GO" id="GO:0006096">
    <property type="term" value="P:glycolytic process"/>
    <property type="evidence" value="ECO:0007669"/>
    <property type="project" value="UniProtKB-UniRule"/>
</dbReference>
<dbReference type="GO" id="GO:0006094">
    <property type="term" value="P:gluconeogenesis"/>
    <property type="evidence" value="ECO:0007669"/>
    <property type="project" value="UniProtKB-UniRule"/>
</dbReference>
<dbReference type="PANTHER" id="PTHR21139">
    <property type="entry name" value="TRIOSEPHOSPHATE ISOMERASE"/>
    <property type="match status" value="1"/>
</dbReference>
<sequence>MRRKLVVGNWKMHGSLAQNKALLEALIPNLAVLKQADYAVCVPYPYLFQAQSLLQGTNISWGAQNLAKHEIGAYTGEVSADMLKEFGASYVIVGHSERSTAYCESDANIAAKFVSAQRVGITPVLCVGETLQERESGLRERVLAAQLDAILNSVGAEVFTKAVVAYEPVWAIGTGFSATPDQAQSAHEFIRARIGALHSEAADKVRILYGGSVKPSNASQLFAMQDIDGGLIGRGSLNANDFEGICRAANN</sequence>
<reference evidence="10" key="1">
    <citation type="journal article" date="2021" name="Arch. Microbiol.">
        <title>Methyloradius palustris gen. nov., sp. nov., a methanol-oxidizing bacterium isolated from snow.</title>
        <authorList>
            <person name="Miyadera T."/>
            <person name="Kojima H."/>
            <person name="Fukui M."/>
        </authorList>
    </citation>
    <scope>NUCLEOTIDE SEQUENCE</scope>
    <source>
        <strain evidence="10">Zm11</strain>
    </source>
</reference>
<dbReference type="Pfam" id="PF00121">
    <property type="entry name" value="TIM"/>
    <property type="match status" value="1"/>
</dbReference>
<keyword evidence="11" id="KW-1185">Reference proteome</keyword>
<comment type="pathway">
    <text evidence="1 8 9">Carbohydrate degradation; glycolysis; D-glyceraldehyde 3-phosphate from glycerone phosphate: step 1/1.</text>
</comment>
<evidence type="ECO:0000256" key="9">
    <source>
        <dbReference type="RuleBase" id="RU363013"/>
    </source>
</evidence>
<comment type="pathway">
    <text evidence="2">Carbohydrate metabolism; erythritol degradation.</text>
</comment>
<evidence type="ECO:0000256" key="8">
    <source>
        <dbReference type="HAMAP-Rule" id="MF_00147"/>
    </source>
</evidence>
<keyword evidence="6 8" id="KW-0324">Glycolysis</keyword>
<dbReference type="InterPro" id="IPR000652">
    <property type="entry name" value="Triosephosphate_isomerase"/>
</dbReference>
<dbReference type="RefSeq" id="WP_221763603.1">
    <property type="nucleotide sequence ID" value="NZ_AP024110.1"/>
</dbReference>
<evidence type="ECO:0000256" key="1">
    <source>
        <dbReference type="ARBA" id="ARBA00004680"/>
    </source>
</evidence>
<feature type="active site" description="Proton acceptor" evidence="8">
    <location>
        <position position="167"/>
    </location>
</feature>
<evidence type="ECO:0000256" key="7">
    <source>
        <dbReference type="ARBA" id="ARBA00023235"/>
    </source>
</evidence>
<feature type="binding site" evidence="8">
    <location>
        <position position="173"/>
    </location>
    <ligand>
        <name>substrate</name>
    </ligand>
</feature>
<comment type="function">
    <text evidence="8">Involved in the gluconeogenesis. Catalyzes stereospecifically the conversion of dihydroxyacetone phosphate (DHAP) to D-glyceraldehyde-3-phosphate (G3P).</text>
</comment>
<dbReference type="InterPro" id="IPR035990">
    <property type="entry name" value="TIM_sf"/>
</dbReference>
<dbReference type="UniPathway" id="UPA00138"/>
<dbReference type="InterPro" id="IPR020861">
    <property type="entry name" value="Triosephosphate_isomerase_AS"/>
</dbReference>
<dbReference type="KEGG" id="mpau:ZMTM_17810"/>
<dbReference type="GO" id="GO:0004807">
    <property type="term" value="F:triose-phosphate isomerase activity"/>
    <property type="evidence" value="ECO:0007669"/>
    <property type="project" value="UniProtKB-UniRule"/>
</dbReference>
<dbReference type="Gene3D" id="3.20.20.70">
    <property type="entry name" value="Aldolase class I"/>
    <property type="match status" value="1"/>
</dbReference>
<feature type="active site" description="Electrophile" evidence="8">
    <location>
        <position position="95"/>
    </location>
</feature>
<evidence type="ECO:0000256" key="5">
    <source>
        <dbReference type="ARBA" id="ARBA00022490"/>
    </source>
</evidence>
<dbReference type="GO" id="GO:0019563">
    <property type="term" value="P:glycerol catabolic process"/>
    <property type="evidence" value="ECO:0007669"/>
    <property type="project" value="TreeGrafter"/>
</dbReference>
<comment type="subunit">
    <text evidence="8 9">Homodimer.</text>
</comment>
<dbReference type="NCBIfam" id="TIGR00419">
    <property type="entry name" value="tim"/>
    <property type="match status" value="1"/>
</dbReference>